<dbReference type="AlphaFoldDB" id="A0A127K673"/>
<dbReference type="STRING" id="1134435.AC731_009425"/>
<evidence type="ECO:0000313" key="1">
    <source>
        <dbReference type="EMBL" id="AMO37154.1"/>
    </source>
</evidence>
<proteinExistence type="predicted"/>
<dbReference type="Proteomes" id="UP000036902">
    <property type="component" value="Chromosome"/>
</dbReference>
<accession>A0A127K673</accession>
<name>A0A127K673_9RHOO</name>
<reference evidence="2" key="1">
    <citation type="submission" date="2016-03" db="EMBL/GenBank/DDBJ databases">
        <authorList>
            <person name="Ma C."/>
            <person name="Zhou S."/>
            <person name="Yang G."/>
        </authorList>
    </citation>
    <scope>NUCLEOTIDE SEQUENCE [LARGE SCALE GENOMIC DNA]</scope>
    <source>
        <strain evidence="2">SgZ-1</strain>
    </source>
</reference>
<dbReference type="EMBL" id="CP014646">
    <property type="protein sequence ID" value="AMO37154.1"/>
    <property type="molecule type" value="Genomic_DNA"/>
</dbReference>
<protein>
    <submittedName>
        <fullName evidence="1">Uncharacterized protein</fullName>
    </submittedName>
</protein>
<gene>
    <name evidence="1" type="ORF">AC731_009425</name>
</gene>
<keyword evidence="2" id="KW-1185">Reference proteome</keyword>
<dbReference type="KEGG" id="thu:AC731_009425"/>
<evidence type="ECO:0000313" key="2">
    <source>
        <dbReference type="Proteomes" id="UP000036902"/>
    </source>
</evidence>
<sequence length="126" mass="13780">MNVATCLVTGLLKALLDRVVARFANALKVFRVEEQRFITAMRLNVIADGGGNLTTRAGAEDAKRLTPELFEAESFPCCAVVKLNPGFHDAMIPSVMVIGFQTLQKTTIQAKNRRPKAPFSFHTGTT</sequence>
<organism evidence="1 2">
    <name type="scientific">Thauera humireducens</name>
    <dbReference type="NCBI Taxonomy" id="1134435"/>
    <lineage>
        <taxon>Bacteria</taxon>
        <taxon>Pseudomonadati</taxon>
        <taxon>Pseudomonadota</taxon>
        <taxon>Betaproteobacteria</taxon>
        <taxon>Rhodocyclales</taxon>
        <taxon>Zoogloeaceae</taxon>
        <taxon>Thauera</taxon>
    </lineage>
</organism>